<dbReference type="AlphaFoldDB" id="A0A4R9FRY8"/>
<dbReference type="InterPro" id="IPR003439">
    <property type="entry name" value="ABC_transporter-like_ATP-bd"/>
</dbReference>
<proteinExistence type="inferred from homology"/>
<dbReference type="InterPro" id="IPR003593">
    <property type="entry name" value="AAA+_ATPase"/>
</dbReference>
<accession>A0A4R9FRY8</accession>
<dbReference type="InterPro" id="IPR027417">
    <property type="entry name" value="P-loop_NTPase"/>
</dbReference>
<gene>
    <name evidence="6" type="ORF">EHO59_11850</name>
</gene>
<evidence type="ECO:0000259" key="5">
    <source>
        <dbReference type="PROSITE" id="PS50893"/>
    </source>
</evidence>
<protein>
    <submittedName>
        <fullName evidence="6">ABC transporter ATP-binding protein</fullName>
    </submittedName>
</protein>
<dbReference type="GO" id="GO:0016887">
    <property type="term" value="F:ATP hydrolysis activity"/>
    <property type="evidence" value="ECO:0007669"/>
    <property type="project" value="InterPro"/>
</dbReference>
<dbReference type="SMART" id="SM00382">
    <property type="entry name" value="AAA"/>
    <property type="match status" value="1"/>
</dbReference>
<dbReference type="SUPFAM" id="SSF52540">
    <property type="entry name" value="P-loop containing nucleoside triphosphate hydrolases"/>
    <property type="match status" value="1"/>
</dbReference>
<dbReference type="CDD" id="cd03230">
    <property type="entry name" value="ABC_DR_subfamily_A"/>
    <property type="match status" value="1"/>
</dbReference>
<dbReference type="EMBL" id="RQEP01000018">
    <property type="protein sequence ID" value="TGK00637.1"/>
    <property type="molecule type" value="Genomic_DNA"/>
</dbReference>
<dbReference type="Gene3D" id="3.40.50.300">
    <property type="entry name" value="P-loop containing nucleotide triphosphate hydrolases"/>
    <property type="match status" value="1"/>
</dbReference>
<dbReference type="Pfam" id="PF00005">
    <property type="entry name" value="ABC_tran"/>
    <property type="match status" value="1"/>
</dbReference>
<evidence type="ECO:0000313" key="6">
    <source>
        <dbReference type="EMBL" id="TGK00637.1"/>
    </source>
</evidence>
<evidence type="ECO:0000256" key="4">
    <source>
        <dbReference type="ARBA" id="ARBA00022840"/>
    </source>
</evidence>
<comment type="caution">
    <text evidence="6">The sequence shown here is derived from an EMBL/GenBank/DDBJ whole genome shotgun (WGS) entry which is preliminary data.</text>
</comment>
<organism evidence="6 7">
    <name type="scientific">Leptospira semungkisensis</name>
    <dbReference type="NCBI Taxonomy" id="2484985"/>
    <lineage>
        <taxon>Bacteria</taxon>
        <taxon>Pseudomonadati</taxon>
        <taxon>Spirochaetota</taxon>
        <taxon>Spirochaetia</taxon>
        <taxon>Leptospirales</taxon>
        <taxon>Leptospiraceae</taxon>
        <taxon>Leptospira</taxon>
    </lineage>
</organism>
<evidence type="ECO:0000256" key="1">
    <source>
        <dbReference type="ARBA" id="ARBA00005417"/>
    </source>
</evidence>
<dbReference type="PANTHER" id="PTHR43335">
    <property type="entry name" value="ABC TRANSPORTER, ATP-BINDING PROTEIN"/>
    <property type="match status" value="1"/>
</dbReference>
<feature type="domain" description="ABC transporter" evidence="5">
    <location>
        <begin position="4"/>
        <end position="233"/>
    </location>
</feature>
<dbReference type="PANTHER" id="PTHR43335:SF4">
    <property type="entry name" value="ABC TRANSPORTER, ATP-BINDING PROTEIN"/>
    <property type="match status" value="1"/>
</dbReference>
<dbReference type="Proteomes" id="UP000297453">
    <property type="component" value="Unassembled WGS sequence"/>
</dbReference>
<keyword evidence="3" id="KW-0547">Nucleotide-binding</keyword>
<dbReference type="OrthoDB" id="9775135at2"/>
<keyword evidence="4 6" id="KW-0067">ATP-binding</keyword>
<sequence length="303" mass="33483">MASLQVTDLSKIYSGKIAISNLSFEIPKNRITGLLGPNGAGKTTALRILTGFLKPDSGSVFLDGVSLETDPISVKQKLGYLPESAPVYPDMSASEYLDFIGQARGLDETTLKKRKREVLDLCDLKDQLHSPSGFLSKGYKQRLALAGALLHDPELIILDEPSSGLDPIQIQHFRNIIRTLAKDKILLLSTHILSEVEEICDHVLVLHKGNLIADLPVTDLKRGNFIVLTARTNLATLEKIFENQDVKVKLISLLEEGAEFQLESSSLVPEKIFELIRSAPFPVLEFKIAKRSLETVFQELVSP</sequence>
<comment type="similarity">
    <text evidence="1">Belongs to the ABC transporter superfamily.</text>
</comment>
<reference evidence="6" key="1">
    <citation type="journal article" date="2019" name="PLoS Negl. Trop. Dis.">
        <title>Revisiting the worldwide diversity of Leptospira species in the environment.</title>
        <authorList>
            <person name="Vincent A.T."/>
            <person name="Schiettekatte O."/>
            <person name="Bourhy P."/>
            <person name="Veyrier F.J."/>
            <person name="Picardeau M."/>
        </authorList>
    </citation>
    <scope>NUCLEOTIDE SEQUENCE [LARGE SCALE GENOMIC DNA]</scope>
    <source>
        <strain evidence="6">SSS9</strain>
    </source>
</reference>
<evidence type="ECO:0000256" key="3">
    <source>
        <dbReference type="ARBA" id="ARBA00022741"/>
    </source>
</evidence>
<evidence type="ECO:0000313" key="7">
    <source>
        <dbReference type="Proteomes" id="UP000297453"/>
    </source>
</evidence>
<keyword evidence="2" id="KW-0813">Transport</keyword>
<evidence type="ECO:0000256" key="2">
    <source>
        <dbReference type="ARBA" id="ARBA00022448"/>
    </source>
</evidence>
<dbReference type="PROSITE" id="PS50893">
    <property type="entry name" value="ABC_TRANSPORTER_2"/>
    <property type="match status" value="1"/>
</dbReference>
<name>A0A4R9FRY8_9LEPT</name>
<keyword evidence="7" id="KW-1185">Reference proteome</keyword>
<dbReference type="RefSeq" id="WP_135588250.1">
    <property type="nucleotide sequence ID" value="NZ_RQEP01000018.1"/>
</dbReference>
<dbReference type="GO" id="GO:0005524">
    <property type="term" value="F:ATP binding"/>
    <property type="evidence" value="ECO:0007669"/>
    <property type="project" value="UniProtKB-KW"/>
</dbReference>